<dbReference type="AlphaFoldDB" id="A0A6A3CFX6"/>
<dbReference type="PANTHER" id="PTHR31460">
    <property type="match status" value="1"/>
</dbReference>
<dbReference type="Proteomes" id="UP000436088">
    <property type="component" value="Unassembled WGS sequence"/>
</dbReference>
<reference evidence="1" key="1">
    <citation type="submission" date="2019-09" db="EMBL/GenBank/DDBJ databases">
        <title>Draft genome information of white flower Hibiscus syriacus.</title>
        <authorList>
            <person name="Kim Y.-M."/>
        </authorList>
    </citation>
    <scope>NUCLEOTIDE SEQUENCE [LARGE SCALE GENOMIC DNA]</scope>
    <source>
        <strain evidence="1">YM2019G1</strain>
    </source>
</reference>
<protein>
    <submittedName>
        <fullName evidence="1">Protein YLS7-like</fullName>
    </submittedName>
</protein>
<dbReference type="InterPro" id="IPR011042">
    <property type="entry name" value="6-blade_b-propeller_TolB-like"/>
</dbReference>
<dbReference type="Gene3D" id="2.120.10.30">
    <property type="entry name" value="TolB, C-terminal domain"/>
    <property type="match status" value="1"/>
</dbReference>
<dbReference type="EMBL" id="VEPZ02000307">
    <property type="protein sequence ID" value="KAE8727577.1"/>
    <property type="molecule type" value="Genomic_DNA"/>
</dbReference>
<dbReference type="InterPro" id="IPR053224">
    <property type="entry name" value="Sensory_adhesion_molecule"/>
</dbReference>
<organism evidence="1 2">
    <name type="scientific">Hibiscus syriacus</name>
    <name type="common">Rose of Sharon</name>
    <dbReference type="NCBI Taxonomy" id="106335"/>
    <lineage>
        <taxon>Eukaryota</taxon>
        <taxon>Viridiplantae</taxon>
        <taxon>Streptophyta</taxon>
        <taxon>Embryophyta</taxon>
        <taxon>Tracheophyta</taxon>
        <taxon>Spermatophyta</taxon>
        <taxon>Magnoliopsida</taxon>
        <taxon>eudicotyledons</taxon>
        <taxon>Gunneridae</taxon>
        <taxon>Pentapetalae</taxon>
        <taxon>rosids</taxon>
        <taxon>malvids</taxon>
        <taxon>Malvales</taxon>
        <taxon>Malvaceae</taxon>
        <taxon>Malvoideae</taxon>
        <taxon>Hibiscus</taxon>
    </lineage>
</organism>
<name>A0A6A3CFX6_HIBSY</name>
<comment type="caution">
    <text evidence="1">The sequence shown here is derived from an EMBL/GenBank/DDBJ whole genome shotgun (WGS) entry which is preliminary data.</text>
</comment>
<accession>A0A6A3CFX6</accession>
<gene>
    <name evidence="1" type="ORF">F3Y22_tig00005459pilonHSYRG00305</name>
</gene>
<keyword evidence="2" id="KW-1185">Reference proteome</keyword>
<evidence type="ECO:0000313" key="1">
    <source>
        <dbReference type="EMBL" id="KAE8727577.1"/>
    </source>
</evidence>
<proteinExistence type="predicted"/>
<dbReference type="SUPFAM" id="SSF63829">
    <property type="entry name" value="Calcium-dependent phosphotriesterase"/>
    <property type="match status" value="1"/>
</dbReference>
<sequence length="447" mass="49138">MFSTTIAQAFQGVRQVGRSRPSILVSFLEGGVGEIHVPDDYTPGLVLQEATVVKDTDLAGKFSLGIAVDSPRNRLLMVVADLLRNRYSALAAYDLPRGTGFLTQLSGPSDEKSFADDVAVDAYGNAYVTDAKASKIWKVGVNGEFLSVIRNPLFTPKQWFISKGEQIKLIQVDGGSLVFGYGLELISPTKLVVAGNPSGRLVESSDGWETASVVAKFKGPAHRLATAATVKDVKVYLSHLVGMGYPKKTHALVEMRICPCSESSKLRNALPLSKLPTIFSINHRLVFKSSNVDISLFVSKHGTILTSQSEQIYESTFGFRCFRRRLGFSDDRDPVAFIATTDDGFRPGPRMKALGRRRVVPRVVITLGFLDGASGDRWIKDRSTVMSSSHYELSAGDDNISFYDVIWKRVKQVLLIMNFFFLLQMSSSHYELSGKVDADLSPSMIES</sequence>
<dbReference type="GO" id="GO:0005783">
    <property type="term" value="C:endoplasmic reticulum"/>
    <property type="evidence" value="ECO:0007669"/>
    <property type="project" value="TreeGrafter"/>
</dbReference>
<dbReference type="PANTHER" id="PTHR31460:SF0">
    <property type="entry name" value="CALCIUM-DEPENDENT PHOSPHOTRIESTERASE SUPERFAMILY PROTEIN-RELATED"/>
    <property type="match status" value="1"/>
</dbReference>
<evidence type="ECO:0000313" key="2">
    <source>
        <dbReference type="Proteomes" id="UP000436088"/>
    </source>
</evidence>